<dbReference type="Proteomes" id="UP001295684">
    <property type="component" value="Unassembled WGS sequence"/>
</dbReference>
<organism evidence="1 2">
    <name type="scientific">Euplotes crassus</name>
    <dbReference type="NCBI Taxonomy" id="5936"/>
    <lineage>
        <taxon>Eukaryota</taxon>
        <taxon>Sar</taxon>
        <taxon>Alveolata</taxon>
        <taxon>Ciliophora</taxon>
        <taxon>Intramacronucleata</taxon>
        <taxon>Spirotrichea</taxon>
        <taxon>Hypotrichia</taxon>
        <taxon>Euplotida</taxon>
        <taxon>Euplotidae</taxon>
        <taxon>Moneuplotes</taxon>
    </lineage>
</organism>
<gene>
    <name evidence="1" type="ORF">ECRASSUSDP1_LOCUS19733</name>
</gene>
<evidence type="ECO:0000313" key="2">
    <source>
        <dbReference type="Proteomes" id="UP001295684"/>
    </source>
</evidence>
<evidence type="ECO:0000313" key="1">
    <source>
        <dbReference type="EMBL" id="CAI2378338.1"/>
    </source>
</evidence>
<proteinExistence type="predicted"/>
<keyword evidence="2" id="KW-1185">Reference proteome</keyword>
<reference evidence="1" key="1">
    <citation type="submission" date="2023-07" db="EMBL/GenBank/DDBJ databases">
        <authorList>
            <consortium name="AG Swart"/>
            <person name="Singh M."/>
            <person name="Singh A."/>
            <person name="Seah K."/>
            <person name="Emmerich C."/>
        </authorList>
    </citation>
    <scope>NUCLEOTIDE SEQUENCE</scope>
    <source>
        <strain evidence="1">DP1</strain>
    </source>
</reference>
<comment type="caution">
    <text evidence="1">The sequence shown here is derived from an EMBL/GenBank/DDBJ whole genome shotgun (WGS) entry which is preliminary data.</text>
</comment>
<dbReference type="EMBL" id="CAMPGE010020053">
    <property type="protein sequence ID" value="CAI2378338.1"/>
    <property type="molecule type" value="Genomic_DNA"/>
</dbReference>
<protein>
    <submittedName>
        <fullName evidence="1">Uncharacterized protein</fullName>
    </submittedName>
</protein>
<sequence>MEPSRPKSLILTKISYISHIVKYYGYIHECAKLFRSLCKASKQEWDKNQRAIVNIIMKNEESRAIMDFGGQINKLVLNHLLKGDEFIYYKISVILKTRYDFRHMAKFISRVHARSTELRILIPNLFKKIIINCSEDGENLLSFVKIYKELGFNLDNLDFICIYELRFMIDTLQYETTLKHCEKSSRCNTMYIDRIKLTEDSILLNYDECKVMWLNLHQTDLTVPLKKTFKILKLKFSYFPLLIREIERLKIKNEVCHSFNISGTFDRCVGMDFSEKKAPLEEFLINCNSALKYFPKVTRIILDTFDSMKMFINCRFFTKDWDENYKNCQKINSLCYSSQQMDGSECLILNKVNVEFIMKVPSKDTKSGKFVILRADIFSVTCYAYSCFEKIDDALLLRLVPEQYLCPARKKIVSKLIQYMKLSIENFELICDEKVAEMDGKYCDVIKKLSVVDGLKVGDICVLDVQQKIPKPSYECIMITTNISQFCKESNQDIRELEIMQEAKFEQEIRKCSTSYRIQAFVFLLSKKNKCVMFKNISEIVKELKNQIVSLHFVDKLQQPLHLTSLDEIFGRSRAFEPSDNQNSGGSKDEESKLPLDGINTIKMNACSKPVSEQTVFLSFVESLSQCRLLEFMSDIALPNDPICTNELLQLFCTNPSLRYLELVFDHKNSVLKVLGALKTNFGLKTLILSESHSYTKQEQRRHVQKAKIFEKGRTELELMIYLNNEAVYPDVFPPFSTYYL</sequence>
<name>A0AAD2D3Q5_EUPCR</name>
<accession>A0AAD2D3Q5</accession>
<dbReference type="AlphaFoldDB" id="A0AAD2D3Q5"/>